<comment type="caution">
    <text evidence="5">The sequence shown here is derived from an EMBL/GenBank/DDBJ whole genome shotgun (WGS) entry which is preliminary data.</text>
</comment>
<evidence type="ECO:0000259" key="4">
    <source>
        <dbReference type="Pfam" id="PF18915"/>
    </source>
</evidence>
<dbReference type="STRING" id="1817825.A2720_02035"/>
<feature type="region of interest" description="Disordered" evidence="2">
    <location>
        <begin position="233"/>
        <end position="260"/>
    </location>
</feature>
<keyword evidence="1" id="KW-0175">Coiled coil</keyword>
<dbReference type="AlphaFoldDB" id="A0A1F5NWJ3"/>
<keyword evidence="3" id="KW-0472">Membrane</keyword>
<feature type="domain" description="DUF5667" evidence="4">
    <location>
        <begin position="85"/>
        <end position="167"/>
    </location>
</feature>
<accession>A0A1F5NWJ3</accession>
<name>A0A1F5NWJ3_9BACT</name>
<feature type="transmembrane region" description="Helical" evidence="3">
    <location>
        <begin position="60"/>
        <end position="83"/>
    </location>
</feature>
<evidence type="ECO:0000256" key="2">
    <source>
        <dbReference type="SAM" id="MobiDB-lite"/>
    </source>
</evidence>
<reference evidence="5 6" key="1">
    <citation type="journal article" date="2016" name="Nat. Commun.">
        <title>Thousands of microbial genomes shed light on interconnected biogeochemical processes in an aquifer system.</title>
        <authorList>
            <person name="Anantharaman K."/>
            <person name="Brown C.T."/>
            <person name="Hug L.A."/>
            <person name="Sharon I."/>
            <person name="Castelle C.J."/>
            <person name="Probst A.J."/>
            <person name="Thomas B.C."/>
            <person name="Singh A."/>
            <person name="Wilkins M.J."/>
            <person name="Karaoz U."/>
            <person name="Brodie E.L."/>
            <person name="Williams K.H."/>
            <person name="Hubbard S.S."/>
            <person name="Banfield J.F."/>
        </authorList>
    </citation>
    <scope>NUCLEOTIDE SEQUENCE [LARGE SCALE GENOMIC DNA]</scope>
</reference>
<gene>
    <name evidence="5" type="ORF">A2720_02035</name>
</gene>
<evidence type="ECO:0000256" key="1">
    <source>
        <dbReference type="SAM" id="Coils"/>
    </source>
</evidence>
<keyword evidence="3" id="KW-0812">Transmembrane</keyword>
<evidence type="ECO:0000256" key="3">
    <source>
        <dbReference type="SAM" id="Phobius"/>
    </source>
</evidence>
<evidence type="ECO:0000313" key="6">
    <source>
        <dbReference type="Proteomes" id="UP000178892"/>
    </source>
</evidence>
<dbReference type="Proteomes" id="UP000178892">
    <property type="component" value="Unassembled WGS sequence"/>
</dbReference>
<evidence type="ECO:0000313" key="5">
    <source>
        <dbReference type="EMBL" id="OGE81933.1"/>
    </source>
</evidence>
<proteinExistence type="predicted"/>
<sequence length="260" mass="27934">MKKSIKQIEQLLYSMPKTPVEQFDFMRVKNQILDRISIPVEAAVPASGTLAAFLPRLLKISAATLGSLLIVISLALGTAVAALESTPGQPIYPLKKVVENIQLRMASDEDEAANLQIKFANKRLEELEKVLEQNKAGEASEAEVSKAVADLQKTTKAAVTASGKTKSAQPKVAVLTKLVAQSAVLKSAAIESEGEVKLEIEKALETVIISQKQAIENIERAGLKVEAVPIEINVEPAEEASPAEQTETGESEEKANKARN</sequence>
<feature type="coiled-coil region" evidence="1">
    <location>
        <begin position="98"/>
        <end position="137"/>
    </location>
</feature>
<feature type="compositionally biased region" description="Basic and acidic residues" evidence="2">
    <location>
        <begin position="251"/>
        <end position="260"/>
    </location>
</feature>
<protein>
    <recommendedName>
        <fullName evidence="4">DUF5667 domain-containing protein</fullName>
    </recommendedName>
</protein>
<dbReference type="EMBL" id="MFEL01000001">
    <property type="protein sequence ID" value="OGE81933.1"/>
    <property type="molecule type" value="Genomic_DNA"/>
</dbReference>
<dbReference type="InterPro" id="IPR043725">
    <property type="entry name" value="DUF5667"/>
</dbReference>
<organism evidence="5 6">
    <name type="scientific">Candidatus Doudnabacteria bacterium RIFCSPHIGHO2_01_FULL_46_24</name>
    <dbReference type="NCBI Taxonomy" id="1817825"/>
    <lineage>
        <taxon>Bacteria</taxon>
        <taxon>Candidatus Doudnaibacteriota</taxon>
    </lineage>
</organism>
<dbReference type="Pfam" id="PF18915">
    <property type="entry name" value="DUF5667"/>
    <property type="match status" value="1"/>
</dbReference>
<keyword evidence="3" id="KW-1133">Transmembrane helix</keyword>